<dbReference type="Pfam" id="PF00929">
    <property type="entry name" value="RNase_T"/>
    <property type="match status" value="1"/>
</dbReference>
<dbReference type="FunFam" id="3.30.420.10:FF:000019">
    <property type="entry name" value="RNA exonuclease NEF-sp"/>
    <property type="match status" value="1"/>
</dbReference>
<dbReference type="InterPro" id="IPR047021">
    <property type="entry name" value="REXO1/3/4-like"/>
</dbReference>
<organism evidence="8 9">
    <name type="scientific">Haemaphysalis longicornis</name>
    <name type="common">Bush tick</name>
    <dbReference type="NCBI Taxonomy" id="44386"/>
    <lineage>
        <taxon>Eukaryota</taxon>
        <taxon>Metazoa</taxon>
        <taxon>Ecdysozoa</taxon>
        <taxon>Arthropoda</taxon>
        <taxon>Chelicerata</taxon>
        <taxon>Arachnida</taxon>
        <taxon>Acari</taxon>
        <taxon>Parasitiformes</taxon>
        <taxon>Ixodida</taxon>
        <taxon>Ixodoidea</taxon>
        <taxon>Ixodidae</taxon>
        <taxon>Haemaphysalinae</taxon>
        <taxon>Haemaphysalis</taxon>
    </lineage>
</organism>
<dbReference type="InterPro" id="IPR036397">
    <property type="entry name" value="RNaseH_sf"/>
</dbReference>
<evidence type="ECO:0000256" key="1">
    <source>
        <dbReference type="ARBA" id="ARBA00004123"/>
    </source>
</evidence>
<dbReference type="PANTHER" id="PTHR12801:SF115">
    <property type="entry name" value="FI18136P1-RELATED"/>
    <property type="match status" value="1"/>
</dbReference>
<dbReference type="PANTHER" id="PTHR12801">
    <property type="entry name" value="RNA EXONUCLEASE REXO1 / RECO3 FAMILY MEMBER-RELATED"/>
    <property type="match status" value="1"/>
</dbReference>
<feature type="domain" description="Exonuclease" evidence="7">
    <location>
        <begin position="193"/>
        <end position="352"/>
    </location>
</feature>
<evidence type="ECO:0000313" key="9">
    <source>
        <dbReference type="Proteomes" id="UP000821853"/>
    </source>
</evidence>
<evidence type="ECO:0000256" key="3">
    <source>
        <dbReference type="ARBA" id="ARBA00022722"/>
    </source>
</evidence>
<dbReference type="InterPro" id="IPR012337">
    <property type="entry name" value="RNaseH-like_sf"/>
</dbReference>
<dbReference type="GO" id="GO:0004527">
    <property type="term" value="F:exonuclease activity"/>
    <property type="evidence" value="ECO:0007669"/>
    <property type="project" value="UniProtKB-KW"/>
</dbReference>
<gene>
    <name evidence="8" type="ORF">HPB48_002913</name>
</gene>
<keyword evidence="5" id="KW-0269">Exonuclease</keyword>
<evidence type="ECO:0000259" key="7">
    <source>
        <dbReference type="SMART" id="SM00479"/>
    </source>
</evidence>
<comment type="subcellular location">
    <subcellularLocation>
        <location evidence="1">Nucleus</location>
    </subcellularLocation>
</comment>
<evidence type="ECO:0000256" key="5">
    <source>
        <dbReference type="ARBA" id="ARBA00022839"/>
    </source>
</evidence>
<keyword evidence="6" id="KW-0539">Nucleus</keyword>
<dbReference type="Proteomes" id="UP000821853">
    <property type="component" value="Chromosome 1"/>
</dbReference>
<keyword evidence="3" id="KW-0540">Nuclease</keyword>
<evidence type="ECO:0000256" key="4">
    <source>
        <dbReference type="ARBA" id="ARBA00022801"/>
    </source>
</evidence>
<comment type="similarity">
    <text evidence="2">Belongs to the REXO1/REXO3 family.</text>
</comment>
<evidence type="ECO:0000313" key="8">
    <source>
        <dbReference type="EMBL" id="KAH9361051.1"/>
    </source>
</evidence>
<name>A0A9J6FDR1_HAELO</name>
<dbReference type="GO" id="GO:0005634">
    <property type="term" value="C:nucleus"/>
    <property type="evidence" value="ECO:0007669"/>
    <property type="project" value="UniProtKB-SubCell"/>
</dbReference>
<accession>A0A9J6FDR1</accession>
<keyword evidence="4" id="KW-0378">Hydrolase</keyword>
<reference evidence="8 9" key="1">
    <citation type="journal article" date="2020" name="Cell">
        <title>Large-Scale Comparative Analyses of Tick Genomes Elucidate Their Genetic Diversity and Vector Capacities.</title>
        <authorList>
            <consortium name="Tick Genome and Microbiome Consortium (TIGMIC)"/>
            <person name="Jia N."/>
            <person name="Wang J."/>
            <person name="Shi W."/>
            <person name="Du L."/>
            <person name="Sun Y."/>
            <person name="Zhan W."/>
            <person name="Jiang J.F."/>
            <person name="Wang Q."/>
            <person name="Zhang B."/>
            <person name="Ji P."/>
            <person name="Bell-Sakyi L."/>
            <person name="Cui X.M."/>
            <person name="Yuan T.T."/>
            <person name="Jiang B.G."/>
            <person name="Yang W.F."/>
            <person name="Lam T.T."/>
            <person name="Chang Q.C."/>
            <person name="Ding S.J."/>
            <person name="Wang X.J."/>
            <person name="Zhu J.G."/>
            <person name="Ruan X.D."/>
            <person name="Zhao L."/>
            <person name="Wei J.T."/>
            <person name="Ye R.Z."/>
            <person name="Que T.C."/>
            <person name="Du C.H."/>
            <person name="Zhou Y.H."/>
            <person name="Cheng J.X."/>
            <person name="Dai P.F."/>
            <person name="Guo W.B."/>
            <person name="Han X.H."/>
            <person name="Huang E.J."/>
            <person name="Li L.F."/>
            <person name="Wei W."/>
            <person name="Gao Y.C."/>
            <person name="Liu J.Z."/>
            <person name="Shao H.Z."/>
            <person name="Wang X."/>
            <person name="Wang C.C."/>
            <person name="Yang T.C."/>
            <person name="Huo Q.B."/>
            <person name="Li W."/>
            <person name="Chen H.Y."/>
            <person name="Chen S.E."/>
            <person name="Zhou L.G."/>
            <person name="Ni X.B."/>
            <person name="Tian J.H."/>
            <person name="Sheng Y."/>
            <person name="Liu T."/>
            <person name="Pan Y.S."/>
            <person name="Xia L.Y."/>
            <person name="Li J."/>
            <person name="Zhao F."/>
            <person name="Cao W.C."/>
        </authorList>
    </citation>
    <scope>NUCLEOTIDE SEQUENCE [LARGE SCALE GENOMIC DNA]</scope>
    <source>
        <strain evidence="8">HaeL-2018</strain>
    </source>
</reference>
<dbReference type="SUPFAM" id="SSF53098">
    <property type="entry name" value="Ribonuclease H-like"/>
    <property type="match status" value="1"/>
</dbReference>
<keyword evidence="9" id="KW-1185">Reference proteome</keyword>
<sequence>MEKRIQEVNFNGRSQHLVHASDRRALRYAATAEDDFQLASGTVCSAAAWGVGPREGRPRLRFSADDLYRRLLSYALTPQQLFRCGYPRPWPANPSGVLCMQGDVVPSRLKKCCRCRASFIITEDGQYGASSSCSFHSGKRSDAGRFSCCGASASQPGCKSAYHHICSIGALDEWNTTSVGFVQTGRGHGVSGGVFALDCEMCFTIRGFEATRVSVVDWEGIAVYDTYVIPGRPVLDYNTAFSGVTAEHLRNVRTTLQDVQAELLQLFTASTVLAGHGLENDLRALRIFHDTVVDTALVFPHPRGLPFRPSLRSLVATYLNRSVQDGPLGHDSVEDARACMELILWKAARDQELRERLRVGSRLMQPPR</sequence>
<dbReference type="InterPro" id="IPR034922">
    <property type="entry name" value="REX1-like_exo"/>
</dbReference>
<dbReference type="OrthoDB" id="6482108at2759"/>
<evidence type="ECO:0000256" key="6">
    <source>
        <dbReference type="ARBA" id="ARBA00023242"/>
    </source>
</evidence>
<dbReference type="VEuPathDB" id="VectorBase:HLOH_065511"/>
<dbReference type="InterPro" id="IPR013520">
    <property type="entry name" value="Ribonucl_H"/>
</dbReference>
<dbReference type="Gene3D" id="3.30.420.10">
    <property type="entry name" value="Ribonuclease H-like superfamily/Ribonuclease H"/>
    <property type="match status" value="1"/>
</dbReference>
<protein>
    <recommendedName>
        <fullName evidence="7">Exonuclease domain-containing protein</fullName>
    </recommendedName>
</protein>
<dbReference type="GO" id="GO:0003676">
    <property type="term" value="F:nucleic acid binding"/>
    <property type="evidence" value="ECO:0007669"/>
    <property type="project" value="InterPro"/>
</dbReference>
<comment type="caution">
    <text evidence="8">The sequence shown here is derived from an EMBL/GenBank/DDBJ whole genome shotgun (WGS) entry which is preliminary data.</text>
</comment>
<dbReference type="OMA" id="FKITHEP"/>
<dbReference type="AlphaFoldDB" id="A0A9J6FDR1"/>
<dbReference type="SMART" id="SM00479">
    <property type="entry name" value="EXOIII"/>
    <property type="match status" value="1"/>
</dbReference>
<dbReference type="CDD" id="cd06145">
    <property type="entry name" value="REX1_like"/>
    <property type="match status" value="1"/>
</dbReference>
<evidence type="ECO:0000256" key="2">
    <source>
        <dbReference type="ARBA" id="ARBA00006357"/>
    </source>
</evidence>
<proteinExistence type="inferred from homology"/>
<dbReference type="EMBL" id="JABSTR010000001">
    <property type="protein sequence ID" value="KAH9361051.1"/>
    <property type="molecule type" value="Genomic_DNA"/>
</dbReference>